<dbReference type="InterPro" id="IPR036085">
    <property type="entry name" value="PAZ_dom_sf"/>
</dbReference>
<dbReference type="InterPro" id="IPR012337">
    <property type="entry name" value="RNaseH-like_sf"/>
</dbReference>
<feature type="domain" description="Piwi" evidence="9">
    <location>
        <begin position="404"/>
        <end position="691"/>
    </location>
</feature>
<dbReference type="PANTHER" id="PTHR22891">
    <property type="entry name" value="EUKARYOTIC TRANSLATION INITIATION FACTOR 2C"/>
    <property type="match status" value="1"/>
</dbReference>
<evidence type="ECO:0000256" key="7">
    <source>
        <dbReference type="ARBA" id="ARBA00038291"/>
    </source>
</evidence>
<dbReference type="AlphaFoldDB" id="A0A8K0C884"/>
<evidence type="ECO:0000256" key="3">
    <source>
        <dbReference type="ARBA" id="ARBA00022490"/>
    </source>
</evidence>
<evidence type="ECO:0000313" key="11">
    <source>
        <dbReference type="Proteomes" id="UP000801492"/>
    </source>
</evidence>
<keyword evidence="3" id="KW-0963">Cytoplasm</keyword>
<keyword evidence="11" id="KW-1185">Reference proteome</keyword>
<dbReference type="PROSITE" id="PS50822">
    <property type="entry name" value="PIWI"/>
    <property type="match status" value="1"/>
</dbReference>
<comment type="caution">
    <text evidence="10">The sequence shown here is derived from an EMBL/GenBank/DDBJ whole genome shotgun (WGS) entry which is preliminary data.</text>
</comment>
<feature type="domain" description="PAZ" evidence="8">
    <location>
        <begin position="127"/>
        <end position="240"/>
    </location>
</feature>
<keyword evidence="6" id="KW-0943">RNA-mediated gene silencing</keyword>
<dbReference type="SUPFAM" id="SSF53098">
    <property type="entry name" value="Ribonuclease H-like"/>
    <property type="match status" value="1"/>
</dbReference>
<keyword evidence="5" id="KW-0694">RNA-binding</keyword>
<dbReference type="GO" id="GO:0030154">
    <property type="term" value="P:cell differentiation"/>
    <property type="evidence" value="ECO:0007669"/>
    <property type="project" value="UniProtKB-KW"/>
</dbReference>
<dbReference type="FunFam" id="3.30.420.10:FF:000014">
    <property type="entry name" value="Piwi-like RNA-mediated gene silencing 1"/>
    <property type="match status" value="1"/>
</dbReference>
<dbReference type="Gene3D" id="3.40.50.2300">
    <property type="match status" value="1"/>
</dbReference>
<dbReference type="GO" id="GO:0140965">
    <property type="term" value="P:secondary piRNA processing"/>
    <property type="evidence" value="ECO:0007669"/>
    <property type="project" value="UniProtKB-ARBA"/>
</dbReference>
<dbReference type="GO" id="GO:0005737">
    <property type="term" value="C:cytoplasm"/>
    <property type="evidence" value="ECO:0007669"/>
    <property type="project" value="UniProtKB-SubCell"/>
</dbReference>
<dbReference type="GO" id="GO:0003723">
    <property type="term" value="F:RNA binding"/>
    <property type="evidence" value="ECO:0007669"/>
    <property type="project" value="UniProtKB-KW"/>
</dbReference>
<dbReference type="Pfam" id="PF02170">
    <property type="entry name" value="PAZ"/>
    <property type="match status" value="1"/>
</dbReference>
<evidence type="ECO:0000256" key="5">
    <source>
        <dbReference type="ARBA" id="ARBA00022884"/>
    </source>
</evidence>
<dbReference type="SUPFAM" id="SSF101690">
    <property type="entry name" value="PAZ domain"/>
    <property type="match status" value="1"/>
</dbReference>
<dbReference type="Gene3D" id="2.170.260.10">
    <property type="entry name" value="paz domain"/>
    <property type="match status" value="1"/>
</dbReference>
<protein>
    <submittedName>
        <fullName evidence="10">Uncharacterized protein</fullName>
    </submittedName>
</protein>
<comment type="subcellular location">
    <subcellularLocation>
        <location evidence="1">Cytoplasm</location>
    </subcellularLocation>
</comment>
<dbReference type="Proteomes" id="UP000801492">
    <property type="component" value="Unassembled WGS sequence"/>
</dbReference>
<organism evidence="10 11">
    <name type="scientific">Ignelater luminosus</name>
    <name type="common">Cucubano</name>
    <name type="synonym">Pyrophorus luminosus</name>
    <dbReference type="NCBI Taxonomy" id="2038154"/>
    <lineage>
        <taxon>Eukaryota</taxon>
        <taxon>Metazoa</taxon>
        <taxon>Ecdysozoa</taxon>
        <taxon>Arthropoda</taxon>
        <taxon>Hexapoda</taxon>
        <taxon>Insecta</taxon>
        <taxon>Pterygota</taxon>
        <taxon>Neoptera</taxon>
        <taxon>Endopterygota</taxon>
        <taxon>Coleoptera</taxon>
        <taxon>Polyphaga</taxon>
        <taxon>Elateriformia</taxon>
        <taxon>Elateroidea</taxon>
        <taxon>Elateridae</taxon>
        <taxon>Agrypninae</taxon>
        <taxon>Pyrophorini</taxon>
        <taxon>Ignelater</taxon>
    </lineage>
</organism>
<accession>A0A8K0C884</accession>
<sequence length="705" mass="81416">MIHTHLGSVRMYDGGSCLYLPKRLEKPKMEYSCVHPHDNSEFVMIVTFIKQKKLGECLHLFNVLFKKIMRALLYSQIGRNYFDPHHTHMIPQHRLEVLPGYAVAVDEYEGGVMICLDTQHRVMRTQNVYDVLIDLQSMAKERVKENAGKALLGTTVLTRYNNKNYRIDDILWNNNPEQTFQAHDGREISYVQYYKTQYGIDIKDTKQPLLLNRQSKKVSGSAEKVDRMICLIPELCYLTGLTDEMRSDFKVMKDVAMYTRVTPNQRMCALKNYLNNIEKTPKAKEVLNDWGLKLENATVDLLARVLDPETILFGNGVRSQLDKADWNAAITKNAVLSPVDLKSWYVFYTARDEKYATDFAQTMTRIGNPMGMSIDKPRMYKMRDDRTETYLNTLRNMSFEDVQILVFICPTSRDDRYSAIKRFSCSETAIPTQVINSRTLSNPQKVRSIIQKIALQMNCKLGGSLWSVPIPVTKWMVCGIDVYHSPSSKQSVCAFVSSLNDNMTRWYSTAIFQDQELGDYLKMAFAKSLEKFREINGNFPTTIVVFRDGVGDGQLKQCQQHEVAQFERCLKDYHLDSKIVVVVVQKRINTRLFMVKGRDLDNPLPGTIIDNKITRHNWYDFFLVAQQVRQGTVTPTHYVVVHDSGKLKPDHVQRLAFKLCHLYYNWPGTIRVPAPCQYAHKLAYLVGQHIRKEPSAALCDRLFYL</sequence>
<dbReference type="OrthoDB" id="445936at2759"/>
<dbReference type="Gene3D" id="3.30.420.10">
    <property type="entry name" value="Ribonuclease H-like superfamily/Ribonuclease H"/>
    <property type="match status" value="1"/>
</dbReference>
<comment type="similarity">
    <text evidence="7">Belongs to the argonaute family. Piwi subfamily.</text>
</comment>
<proteinExistence type="inferred from homology"/>
<dbReference type="SMART" id="SM00950">
    <property type="entry name" value="Piwi"/>
    <property type="match status" value="1"/>
</dbReference>
<dbReference type="CDD" id="cd04658">
    <property type="entry name" value="Piwi_piwi-like_Euk"/>
    <property type="match status" value="1"/>
</dbReference>
<evidence type="ECO:0000256" key="1">
    <source>
        <dbReference type="ARBA" id="ARBA00004496"/>
    </source>
</evidence>
<reference evidence="10" key="1">
    <citation type="submission" date="2019-08" db="EMBL/GenBank/DDBJ databases">
        <title>The genome of the North American firefly Photinus pyralis.</title>
        <authorList>
            <consortium name="Photinus pyralis genome working group"/>
            <person name="Fallon T.R."/>
            <person name="Sander Lower S.E."/>
            <person name="Weng J.-K."/>
        </authorList>
    </citation>
    <scope>NUCLEOTIDE SEQUENCE</scope>
    <source>
        <strain evidence="10">TRF0915ILg1</strain>
        <tissue evidence="10">Whole body</tissue>
    </source>
</reference>
<evidence type="ECO:0000256" key="4">
    <source>
        <dbReference type="ARBA" id="ARBA00022782"/>
    </source>
</evidence>
<evidence type="ECO:0000256" key="2">
    <source>
        <dbReference type="ARBA" id="ARBA00022473"/>
    </source>
</evidence>
<name>A0A8K0C884_IGNLU</name>
<keyword evidence="4" id="KW-0221">Differentiation</keyword>
<dbReference type="CDD" id="cd02845">
    <property type="entry name" value="PAZ_piwi_like"/>
    <property type="match status" value="1"/>
</dbReference>
<evidence type="ECO:0000259" key="8">
    <source>
        <dbReference type="PROSITE" id="PS50821"/>
    </source>
</evidence>
<dbReference type="InterPro" id="IPR003165">
    <property type="entry name" value="Piwi"/>
</dbReference>
<keyword evidence="2" id="KW-0217">Developmental protein</keyword>
<evidence type="ECO:0000256" key="6">
    <source>
        <dbReference type="ARBA" id="ARBA00023158"/>
    </source>
</evidence>
<dbReference type="EMBL" id="VTPC01090935">
    <property type="protein sequence ID" value="KAF2880626.1"/>
    <property type="molecule type" value="Genomic_DNA"/>
</dbReference>
<dbReference type="InterPro" id="IPR003100">
    <property type="entry name" value="PAZ_dom"/>
</dbReference>
<dbReference type="PROSITE" id="PS50821">
    <property type="entry name" value="PAZ"/>
    <property type="match status" value="1"/>
</dbReference>
<evidence type="ECO:0000313" key="10">
    <source>
        <dbReference type="EMBL" id="KAF2880626.1"/>
    </source>
</evidence>
<dbReference type="Pfam" id="PF23278">
    <property type="entry name" value="Piwi_N"/>
    <property type="match status" value="1"/>
</dbReference>
<dbReference type="Pfam" id="PF02171">
    <property type="entry name" value="Piwi"/>
    <property type="match status" value="1"/>
</dbReference>
<evidence type="ECO:0000259" key="9">
    <source>
        <dbReference type="PROSITE" id="PS50822"/>
    </source>
</evidence>
<gene>
    <name evidence="10" type="ORF">ILUMI_25545</name>
</gene>
<dbReference type="InterPro" id="IPR036397">
    <property type="entry name" value="RNaseH_sf"/>
</dbReference>
<dbReference type="FunFam" id="2.170.260.10:FF:000003">
    <property type="entry name" value="Piwi-like RNA-mediated gene silencing 2"/>
    <property type="match status" value="1"/>
</dbReference>
<dbReference type="SMART" id="SM00949">
    <property type="entry name" value="PAZ"/>
    <property type="match status" value="1"/>
</dbReference>